<dbReference type="PRINTS" id="PR00081">
    <property type="entry name" value="GDHRDH"/>
</dbReference>
<dbReference type="SUPFAM" id="SSF51735">
    <property type="entry name" value="NAD(P)-binding Rossmann-fold domains"/>
    <property type="match status" value="1"/>
</dbReference>
<dbReference type="EnsemblMetazoa" id="CLYHEMT004044.1">
    <property type="protein sequence ID" value="CLYHEMP004044.1"/>
    <property type="gene ID" value="CLYHEMG004044"/>
</dbReference>
<dbReference type="Proteomes" id="UP000594262">
    <property type="component" value="Unplaced"/>
</dbReference>
<dbReference type="AlphaFoldDB" id="A0A7M5UQD9"/>
<proteinExistence type="predicted"/>
<accession>A0A7M5UQD9</accession>
<dbReference type="GeneID" id="136810450"/>
<dbReference type="PANTHER" id="PTHR43157:SF31">
    <property type="entry name" value="PHOSPHATIDYLINOSITOL-GLYCAN BIOSYNTHESIS CLASS F PROTEIN"/>
    <property type="match status" value="1"/>
</dbReference>
<name>A0A7M5UQD9_9CNID</name>
<keyword evidence="1" id="KW-0560">Oxidoreductase</keyword>
<evidence type="ECO:0000313" key="2">
    <source>
        <dbReference type="EnsemblMetazoa" id="CLYHEMP004044.1"/>
    </source>
</evidence>
<dbReference type="GO" id="GO:0016491">
    <property type="term" value="F:oxidoreductase activity"/>
    <property type="evidence" value="ECO:0007669"/>
    <property type="project" value="UniProtKB-KW"/>
</dbReference>
<sequence>MTADLRNKVVLITGCNVGIGKVTALKFAQQGAKIIMGCRNMETGKQAQEEIKKQSENENVVLKKLDLGSLQSVREFSEEVLKEEEKIDLLINNAGIMGTKFGLTVDGYEQQFAVNHLGHFLLTNLLLELLKKAESARVIVLASTYGKLGLPNFDDVNYEKTSYRPYKSYDRSKLANVLFANELARRLEGTNVTTYSVHPGVVKTELYRDQKSITKFFMAPFRVFMKTPEQGAATTLYCALEEGIEQHSGLYFADSKLASFPGKGFDEESAKNLWELSEELVKLKEPALDETVDAQDADVALHTGE</sequence>
<dbReference type="PANTHER" id="PTHR43157">
    <property type="entry name" value="PHOSPHATIDYLINOSITOL-GLYCAN BIOSYNTHESIS CLASS F PROTEIN-RELATED"/>
    <property type="match status" value="1"/>
</dbReference>
<protein>
    <submittedName>
        <fullName evidence="2">Uncharacterized protein</fullName>
    </submittedName>
</protein>
<dbReference type="Pfam" id="PF00106">
    <property type="entry name" value="adh_short"/>
    <property type="match status" value="1"/>
</dbReference>
<evidence type="ECO:0000256" key="1">
    <source>
        <dbReference type="ARBA" id="ARBA00023002"/>
    </source>
</evidence>
<reference evidence="2" key="1">
    <citation type="submission" date="2021-01" db="UniProtKB">
        <authorList>
            <consortium name="EnsemblMetazoa"/>
        </authorList>
    </citation>
    <scope>IDENTIFICATION</scope>
</reference>
<keyword evidence="3" id="KW-1185">Reference proteome</keyword>
<dbReference type="OrthoDB" id="191139at2759"/>
<organism evidence="2 3">
    <name type="scientific">Clytia hemisphaerica</name>
    <dbReference type="NCBI Taxonomy" id="252671"/>
    <lineage>
        <taxon>Eukaryota</taxon>
        <taxon>Metazoa</taxon>
        <taxon>Cnidaria</taxon>
        <taxon>Hydrozoa</taxon>
        <taxon>Hydroidolina</taxon>
        <taxon>Leptothecata</taxon>
        <taxon>Obeliida</taxon>
        <taxon>Clytiidae</taxon>
        <taxon>Clytia</taxon>
    </lineage>
</organism>
<dbReference type="InterPro" id="IPR002347">
    <property type="entry name" value="SDR_fam"/>
</dbReference>
<evidence type="ECO:0000313" key="3">
    <source>
        <dbReference type="Proteomes" id="UP000594262"/>
    </source>
</evidence>
<dbReference type="InterPro" id="IPR036291">
    <property type="entry name" value="NAD(P)-bd_dom_sf"/>
</dbReference>
<dbReference type="Gene3D" id="3.40.50.720">
    <property type="entry name" value="NAD(P)-binding Rossmann-like Domain"/>
    <property type="match status" value="1"/>
</dbReference>
<dbReference type="RefSeq" id="XP_066923113.1">
    <property type="nucleotide sequence ID" value="XM_067067012.1"/>
</dbReference>